<name>A0ABU5J4U4_9BACI</name>
<feature type="transmembrane region" description="Helical" evidence="1">
    <location>
        <begin position="36"/>
        <end position="59"/>
    </location>
</feature>
<evidence type="ECO:0000313" key="2">
    <source>
        <dbReference type="EMBL" id="MDZ5474439.1"/>
    </source>
</evidence>
<dbReference type="Pfam" id="PF14146">
    <property type="entry name" value="DUF4305"/>
    <property type="match status" value="1"/>
</dbReference>
<dbReference type="EMBL" id="JAXOFX010000025">
    <property type="protein sequence ID" value="MDZ5474439.1"/>
    <property type="molecule type" value="Genomic_DNA"/>
</dbReference>
<evidence type="ECO:0000313" key="3">
    <source>
        <dbReference type="Proteomes" id="UP001290455"/>
    </source>
</evidence>
<reference evidence="2 3" key="1">
    <citation type="submission" date="2023-11" db="EMBL/GenBank/DDBJ databases">
        <title>Bacillus jintuensis, isolated from a mudflat on the Beibu Gulf coast.</title>
        <authorList>
            <person name="Li M."/>
        </authorList>
    </citation>
    <scope>NUCLEOTIDE SEQUENCE [LARGE SCALE GENOMIC DNA]</scope>
    <source>
        <strain evidence="2 3">31A1R</strain>
    </source>
</reference>
<keyword evidence="3" id="KW-1185">Reference proteome</keyword>
<dbReference type="RefSeq" id="WP_322448721.1">
    <property type="nucleotide sequence ID" value="NZ_JAXOFX010000025.1"/>
</dbReference>
<dbReference type="InterPro" id="IPR025426">
    <property type="entry name" value="DUF4305"/>
</dbReference>
<sequence length="69" mass="8036">MRQSPLFSGIIYIVLGVLFTVFAIQDVTRNGEWGFFTYLLVILATFDFGSGIRMIMFHFKIKNIQKKKK</sequence>
<keyword evidence="1" id="KW-0812">Transmembrane</keyword>
<comment type="caution">
    <text evidence="2">The sequence shown here is derived from an EMBL/GenBank/DDBJ whole genome shotgun (WGS) entry which is preliminary data.</text>
</comment>
<evidence type="ECO:0000256" key="1">
    <source>
        <dbReference type="SAM" id="Phobius"/>
    </source>
</evidence>
<keyword evidence="1" id="KW-1133">Transmembrane helix</keyword>
<protein>
    <submittedName>
        <fullName evidence="2">YdiK family protein</fullName>
    </submittedName>
</protein>
<proteinExistence type="predicted"/>
<gene>
    <name evidence="2" type="ORF">SM124_22345</name>
</gene>
<keyword evidence="1" id="KW-0472">Membrane</keyword>
<dbReference type="Proteomes" id="UP001290455">
    <property type="component" value="Unassembled WGS sequence"/>
</dbReference>
<feature type="transmembrane region" description="Helical" evidence="1">
    <location>
        <begin position="7"/>
        <end position="24"/>
    </location>
</feature>
<accession>A0ABU5J4U4</accession>
<organism evidence="2 3">
    <name type="scientific">Robertmurraya mangrovi</name>
    <dbReference type="NCBI Taxonomy" id="3098077"/>
    <lineage>
        <taxon>Bacteria</taxon>
        <taxon>Bacillati</taxon>
        <taxon>Bacillota</taxon>
        <taxon>Bacilli</taxon>
        <taxon>Bacillales</taxon>
        <taxon>Bacillaceae</taxon>
        <taxon>Robertmurraya</taxon>
    </lineage>
</organism>